<dbReference type="SUPFAM" id="SSF52540">
    <property type="entry name" value="P-loop containing nucleoside triphosphate hydrolases"/>
    <property type="match status" value="1"/>
</dbReference>
<dbReference type="GO" id="GO:0098796">
    <property type="term" value="C:membrane protein complex"/>
    <property type="evidence" value="ECO:0007669"/>
    <property type="project" value="UniProtKB-ARBA"/>
</dbReference>
<dbReference type="InterPro" id="IPR017911">
    <property type="entry name" value="MacB-like_ATP-bd"/>
</dbReference>
<accession>A0A9D1N9M4</accession>
<dbReference type="GO" id="GO:0016887">
    <property type="term" value="F:ATP hydrolysis activity"/>
    <property type="evidence" value="ECO:0007669"/>
    <property type="project" value="InterPro"/>
</dbReference>
<dbReference type="PANTHER" id="PTHR42798:SF6">
    <property type="entry name" value="CELL DIVISION ATP-BINDING PROTEIN FTSE"/>
    <property type="match status" value="1"/>
</dbReference>
<keyword evidence="6" id="KW-1133">Transmembrane helix</keyword>
<evidence type="ECO:0000313" key="8">
    <source>
        <dbReference type="EMBL" id="HIU98979.1"/>
    </source>
</evidence>
<evidence type="ECO:0000256" key="1">
    <source>
        <dbReference type="ARBA" id="ARBA00005417"/>
    </source>
</evidence>
<gene>
    <name evidence="8" type="ORF">IAC73_03955</name>
</gene>
<reference evidence="8" key="2">
    <citation type="journal article" date="2021" name="PeerJ">
        <title>Extensive microbial diversity within the chicken gut microbiome revealed by metagenomics and culture.</title>
        <authorList>
            <person name="Gilroy R."/>
            <person name="Ravi A."/>
            <person name="Getino M."/>
            <person name="Pursley I."/>
            <person name="Horton D.L."/>
            <person name="Alikhan N.F."/>
            <person name="Baker D."/>
            <person name="Gharbi K."/>
            <person name="Hall N."/>
            <person name="Watson M."/>
            <person name="Adriaenssens E.M."/>
            <person name="Foster-Nyarko E."/>
            <person name="Jarju S."/>
            <person name="Secka A."/>
            <person name="Antonio M."/>
            <person name="Oren A."/>
            <person name="Chaudhuri R.R."/>
            <person name="La Ragione R."/>
            <person name="Hildebrand F."/>
            <person name="Pallen M.J."/>
        </authorList>
    </citation>
    <scope>NUCLEOTIDE SEQUENCE</scope>
    <source>
        <strain evidence="8">10406</strain>
    </source>
</reference>
<name>A0A9D1N9M4_9FIRM</name>
<evidence type="ECO:0000256" key="4">
    <source>
        <dbReference type="ARBA" id="ARBA00022840"/>
    </source>
</evidence>
<proteinExistence type="inferred from homology"/>
<dbReference type="GO" id="GO:0022857">
    <property type="term" value="F:transmembrane transporter activity"/>
    <property type="evidence" value="ECO:0007669"/>
    <property type="project" value="UniProtKB-ARBA"/>
</dbReference>
<dbReference type="FunFam" id="3.40.50.300:FF:000032">
    <property type="entry name" value="Export ABC transporter ATP-binding protein"/>
    <property type="match status" value="1"/>
</dbReference>
<dbReference type="InterPro" id="IPR017871">
    <property type="entry name" value="ABC_transporter-like_CS"/>
</dbReference>
<keyword evidence="4 8" id="KW-0067">ATP-binding</keyword>
<dbReference type="InterPro" id="IPR027417">
    <property type="entry name" value="P-loop_NTPase"/>
</dbReference>
<reference evidence="8" key="1">
    <citation type="submission" date="2020-10" db="EMBL/GenBank/DDBJ databases">
        <authorList>
            <person name="Gilroy R."/>
        </authorList>
    </citation>
    <scope>NUCLEOTIDE SEQUENCE</scope>
    <source>
        <strain evidence="8">10406</strain>
    </source>
</reference>
<feature type="region of interest" description="Disordered" evidence="5">
    <location>
        <begin position="221"/>
        <end position="298"/>
    </location>
</feature>
<feature type="compositionally biased region" description="Basic and acidic residues" evidence="5">
    <location>
        <begin position="244"/>
        <end position="259"/>
    </location>
</feature>
<keyword evidence="6" id="KW-0472">Membrane</keyword>
<feature type="transmembrane region" description="Helical" evidence="6">
    <location>
        <begin position="319"/>
        <end position="339"/>
    </location>
</feature>
<evidence type="ECO:0000256" key="2">
    <source>
        <dbReference type="ARBA" id="ARBA00022448"/>
    </source>
</evidence>
<comment type="similarity">
    <text evidence="1">Belongs to the ABC transporter superfamily.</text>
</comment>
<dbReference type="Pfam" id="PF00005">
    <property type="entry name" value="ABC_tran"/>
    <property type="match status" value="1"/>
</dbReference>
<dbReference type="AlphaFoldDB" id="A0A9D1N9M4"/>
<comment type="caution">
    <text evidence="8">The sequence shown here is derived from an EMBL/GenBank/DDBJ whole genome shotgun (WGS) entry which is preliminary data.</text>
</comment>
<protein>
    <submittedName>
        <fullName evidence="8">ABC transporter ATP-binding protein</fullName>
    </submittedName>
</protein>
<dbReference type="Gene3D" id="3.40.50.300">
    <property type="entry name" value="P-loop containing nucleotide triphosphate hydrolases"/>
    <property type="match status" value="1"/>
</dbReference>
<feature type="domain" description="ABC transporter" evidence="7">
    <location>
        <begin position="2"/>
        <end position="240"/>
    </location>
</feature>
<dbReference type="CDD" id="cd03255">
    <property type="entry name" value="ABC_MJ0796_LolCDE_FtsE"/>
    <property type="match status" value="1"/>
</dbReference>
<evidence type="ECO:0000259" key="7">
    <source>
        <dbReference type="PROSITE" id="PS50893"/>
    </source>
</evidence>
<evidence type="ECO:0000256" key="6">
    <source>
        <dbReference type="SAM" id="Phobius"/>
    </source>
</evidence>
<dbReference type="GO" id="GO:0005524">
    <property type="term" value="F:ATP binding"/>
    <property type="evidence" value="ECO:0007669"/>
    <property type="project" value="UniProtKB-KW"/>
</dbReference>
<evidence type="ECO:0000313" key="9">
    <source>
        <dbReference type="Proteomes" id="UP000886857"/>
    </source>
</evidence>
<dbReference type="Proteomes" id="UP000886857">
    <property type="component" value="Unassembled WGS sequence"/>
</dbReference>
<evidence type="ECO:0000256" key="3">
    <source>
        <dbReference type="ARBA" id="ARBA00022741"/>
    </source>
</evidence>
<dbReference type="PANTHER" id="PTHR42798">
    <property type="entry name" value="LIPOPROTEIN-RELEASING SYSTEM ATP-BINDING PROTEIN LOLD"/>
    <property type="match status" value="1"/>
</dbReference>
<dbReference type="SMART" id="SM00382">
    <property type="entry name" value="AAA"/>
    <property type="match status" value="1"/>
</dbReference>
<sequence length="520" mass="56277">MLEIKNIVKDYTVGENAVHVLKGVSVAFRPCEFVAILGPSGCGKTTLLNIIGGLDRYTDGDIVVDGVSTRDYKDGDWDTYRNRRIGFVFQSYNLIPHLTAVKNVEMGLTIGGEGKEERRARALAALDKVGMRDYASAKPGRLSGGQMQRVAIARALAGDPDIILADEPTGALDSEAGVQVMRLLSEIARDRLVVMVTHNDALAAEYATRIIDLRDGVVTSDSAPYIPGKESRCPEETAAEAEFDEKSAETVQEGGKRAEPANAGGENAGGQPTPPEDGKSDRTKRPRRRVKEGGHSGMSLGTAVSLSFTNLMSKKGRTLLTALAGCIGIIGIILVLALSGGAQAYIRGMEEDALSQYPITVERTGISLTSALEMLTDGGEEAEKYPDGEEVNVNKVLGNVLEHLTDGTLINTNDLVSFKAYLEENMSEIEKYGYVKYDYGTDFDVFCNYVGGSSYMKVDPFIEGIEDALGSSMPGLIEMAEQFGSLLSVWDEMIDNRTLLESQYDLLGDSRWPSSYDEVV</sequence>
<keyword evidence="3" id="KW-0547">Nucleotide-binding</keyword>
<dbReference type="InterPro" id="IPR003593">
    <property type="entry name" value="AAA+_ATPase"/>
</dbReference>
<organism evidence="8 9">
    <name type="scientific">Candidatus Limadaptatus stercoripullorum</name>
    <dbReference type="NCBI Taxonomy" id="2840846"/>
    <lineage>
        <taxon>Bacteria</taxon>
        <taxon>Bacillati</taxon>
        <taxon>Bacillota</taxon>
        <taxon>Clostridia</taxon>
        <taxon>Eubacteriales</taxon>
        <taxon>Candidatus Limadaptatus</taxon>
    </lineage>
</organism>
<keyword evidence="6" id="KW-0812">Transmembrane</keyword>
<dbReference type="EMBL" id="DVOE01000060">
    <property type="protein sequence ID" value="HIU98979.1"/>
    <property type="molecule type" value="Genomic_DNA"/>
</dbReference>
<keyword evidence="2" id="KW-0813">Transport</keyword>
<dbReference type="PROSITE" id="PS50893">
    <property type="entry name" value="ABC_TRANSPORTER_2"/>
    <property type="match status" value="1"/>
</dbReference>
<dbReference type="InterPro" id="IPR003439">
    <property type="entry name" value="ABC_transporter-like_ATP-bd"/>
</dbReference>
<dbReference type="PROSITE" id="PS00211">
    <property type="entry name" value="ABC_TRANSPORTER_1"/>
    <property type="match status" value="1"/>
</dbReference>
<feature type="non-terminal residue" evidence="8">
    <location>
        <position position="520"/>
    </location>
</feature>
<evidence type="ECO:0000256" key="5">
    <source>
        <dbReference type="SAM" id="MobiDB-lite"/>
    </source>
</evidence>